<reference evidence="1 2" key="1">
    <citation type="journal article" date="2009" name="PLoS Genet.">
        <title>Genomic analysis of the basal lineage fungus Rhizopus oryzae reveals a whole-genome duplication.</title>
        <authorList>
            <person name="Ma L.-J."/>
            <person name="Ibrahim A.S."/>
            <person name="Skory C."/>
            <person name="Grabherr M.G."/>
            <person name="Burger G."/>
            <person name="Butler M."/>
            <person name="Elias M."/>
            <person name="Idnurm A."/>
            <person name="Lang B.F."/>
            <person name="Sone T."/>
            <person name="Abe A."/>
            <person name="Calvo S.E."/>
            <person name="Corrochano L.M."/>
            <person name="Engels R."/>
            <person name="Fu J."/>
            <person name="Hansberg W."/>
            <person name="Kim J.-M."/>
            <person name="Kodira C.D."/>
            <person name="Koehrsen M.J."/>
            <person name="Liu B."/>
            <person name="Miranda-Saavedra D."/>
            <person name="O'Leary S."/>
            <person name="Ortiz-Castellanos L."/>
            <person name="Poulter R."/>
            <person name="Rodriguez-Romero J."/>
            <person name="Ruiz-Herrera J."/>
            <person name="Shen Y.-Q."/>
            <person name="Zeng Q."/>
            <person name="Galagan J."/>
            <person name="Birren B.W."/>
            <person name="Cuomo C.A."/>
            <person name="Wickes B.L."/>
        </authorList>
    </citation>
    <scope>NUCLEOTIDE SEQUENCE [LARGE SCALE GENOMIC DNA]</scope>
    <source>
        <strain evidence="2">RA 99-880 / ATCC MYA-4621 / FGSC 9543 / NRRL 43880</strain>
    </source>
</reference>
<keyword evidence="2" id="KW-1185">Reference proteome</keyword>
<dbReference type="Proteomes" id="UP000009138">
    <property type="component" value="Unassembled WGS sequence"/>
</dbReference>
<accession>I1C353</accession>
<dbReference type="OrthoDB" id="5577555at2759"/>
<dbReference type="GeneID" id="93614559"/>
<proteinExistence type="predicted"/>
<name>I1C353_RHIO9</name>
<dbReference type="RefSeq" id="XP_067518279.1">
    <property type="nucleotide sequence ID" value="XM_067662178.1"/>
</dbReference>
<dbReference type="EMBL" id="CH476736">
    <property type="protein sequence ID" value="EIE82883.1"/>
    <property type="molecule type" value="Genomic_DNA"/>
</dbReference>
<gene>
    <name evidence="1" type="ORF">RO3G_07588</name>
</gene>
<dbReference type="AlphaFoldDB" id="I1C353"/>
<dbReference type="VEuPathDB" id="FungiDB:RO3G_07588"/>
<evidence type="ECO:0000313" key="2">
    <source>
        <dbReference type="Proteomes" id="UP000009138"/>
    </source>
</evidence>
<protein>
    <submittedName>
        <fullName evidence="1">Uncharacterized protein</fullName>
    </submittedName>
</protein>
<sequence length="113" mass="13477">MSDKYLRNRALVTELLQRHYTETTTNHSTTHLLHRKLKLSKYIRRQKANKDMAAKLKNIRCQQPVRGVRFRRLLKKHGLLVYLMDEFRTSQCCPSDGYCSLTIFKRIPNPWSN</sequence>
<evidence type="ECO:0000313" key="1">
    <source>
        <dbReference type="EMBL" id="EIE82883.1"/>
    </source>
</evidence>
<dbReference type="InParanoid" id="I1C353"/>
<organism evidence="1 2">
    <name type="scientific">Rhizopus delemar (strain RA 99-880 / ATCC MYA-4621 / FGSC 9543 / NRRL 43880)</name>
    <name type="common">Mucormycosis agent</name>
    <name type="synonym">Rhizopus arrhizus var. delemar</name>
    <dbReference type="NCBI Taxonomy" id="246409"/>
    <lineage>
        <taxon>Eukaryota</taxon>
        <taxon>Fungi</taxon>
        <taxon>Fungi incertae sedis</taxon>
        <taxon>Mucoromycota</taxon>
        <taxon>Mucoromycotina</taxon>
        <taxon>Mucoromycetes</taxon>
        <taxon>Mucorales</taxon>
        <taxon>Mucorineae</taxon>
        <taxon>Rhizopodaceae</taxon>
        <taxon>Rhizopus</taxon>
    </lineage>
</organism>